<dbReference type="AlphaFoldDB" id="A0A2T3N1C0"/>
<dbReference type="InterPro" id="IPR013216">
    <property type="entry name" value="Methyltransf_11"/>
</dbReference>
<dbReference type="Gene3D" id="3.40.50.150">
    <property type="entry name" value="Vaccinia Virus protein VP39"/>
    <property type="match status" value="1"/>
</dbReference>
<dbReference type="InterPro" id="IPR029063">
    <property type="entry name" value="SAM-dependent_MTases_sf"/>
</dbReference>
<feature type="domain" description="Methyltransferase type 11" evidence="1">
    <location>
        <begin position="69"/>
        <end position="119"/>
    </location>
</feature>
<dbReference type="OrthoDB" id="5292182at2"/>
<protein>
    <recommendedName>
        <fullName evidence="1">Methyltransferase type 11 domain-containing protein</fullName>
    </recommendedName>
</protein>
<accession>A0A2T3N1C0</accession>
<evidence type="ECO:0000313" key="2">
    <source>
        <dbReference type="EMBL" id="PSW06068.1"/>
    </source>
</evidence>
<dbReference type="SUPFAM" id="SSF53335">
    <property type="entry name" value="S-adenosyl-L-methionine-dependent methyltransferases"/>
    <property type="match status" value="1"/>
</dbReference>
<comment type="caution">
    <text evidence="2">The sequence shown here is derived from an EMBL/GenBank/DDBJ whole genome shotgun (WGS) entry which is preliminary data.</text>
</comment>
<dbReference type="Pfam" id="PF08241">
    <property type="entry name" value="Methyltransf_11"/>
    <property type="match status" value="1"/>
</dbReference>
<sequence>MLNVTLTAGLRSALINLKREITFAFRHHKGVRMAKEYRDQVKLKLNIGCGKKPKRGWVNIDLKPSADLTLDVRELLPFSDNSCSFIYSEHFLEHLEYPNQAYSFLKECYRVLEPEGEFSVAVPDTEWPIAEYLDIRNDGYFEIAKKKWHPSWCVTRLEHINHHFREYHDHKFAYDYETLEHVLHEAGFSVVHKREYDPQLDCPVRRDGTLYARASK</sequence>
<dbReference type="CDD" id="cd02440">
    <property type="entry name" value="AdoMet_MTases"/>
    <property type="match status" value="1"/>
</dbReference>
<proteinExistence type="predicted"/>
<evidence type="ECO:0000313" key="3">
    <source>
        <dbReference type="Proteomes" id="UP000240904"/>
    </source>
</evidence>
<organism evidence="2 3">
    <name type="scientific">Photobacterium lipolyticum</name>
    <dbReference type="NCBI Taxonomy" id="266810"/>
    <lineage>
        <taxon>Bacteria</taxon>
        <taxon>Pseudomonadati</taxon>
        <taxon>Pseudomonadota</taxon>
        <taxon>Gammaproteobacteria</taxon>
        <taxon>Vibrionales</taxon>
        <taxon>Vibrionaceae</taxon>
        <taxon>Photobacterium</taxon>
    </lineage>
</organism>
<gene>
    <name evidence="2" type="ORF">C9I89_06020</name>
</gene>
<dbReference type="EMBL" id="PYMC01000003">
    <property type="protein sequence ID" value="PSW06068.1"/>
    <property type="molecule type" value="Genomic_DNA"/>
</dbReference>
<dbReference type="Proteomes" id="UP000240904">
    <property type="component" value="Unassembled WGS sequence"/>
</dbReference>
<evidence type="ECO:0000259" key="1">
    <source>
        <dbReference type="Pfam" id="PF08241"/>
    </source>
</evidence>
<name>A0A2T3N1C0_9GAMM</name>
<reference evidence="2 3" key="1">
    <citation type="submission" date="2018-03" db="EMBL/GenBank/DDBJ databases">
        <title>Whole genome sequencing of Histamine producing bacteria.</title>
        <authorList>
            <person name="Butler K."/>
        </authorList>
    </citation>
    <scope>NUCLEOTIDE SEQUENCE [LARGE SCALE GENOMIC DNA]</scope>
    <source>
        <strain evidence="2 3">DSM 16190</strain>
    </source>
</reference>
<dbReference type="GO" id="GO:0008757">
    <property type="term" value="F:S-adenosylmethionine-dependent methyltransferase activity"/>
    <property type="evidence" value="ECO:0007669"/>
    <property type="project" value="InterPro"/>
</dbReference>
<keyword evidence="3" id="KW-1185">Reference proteome</keyword>